<protein>
    <submittedName>
        <fullName evidence="1">Uncharacterized protein</fullName>
    </submittedName>
</protein>
<name>A0A225VCQ0_9STRA</name>
<organism evidence="1 2">
    <name type="scientific">Phytophthora megakarya</name>
    <dbReference type="NCBI Taxonomy" id="4795"/>
    <lineage>
        <taxon>Eukaryota</taxon>
        <taxon>Sar</taxon>
        <taxon>Stramenopiles</taxon>
        <taxon>Oomycota</taxon>
        <taxon>Peronosporomycetes</taxon>
        <taxon>Peronosporales</taxon>
        <taxon>Peronosporaceae</taxon>
        <taxon>Phytophthora</taxon>
    </lineage>
</organism>
<evidence type="ECO:0000313" key="1">
    <source>
        <dbReference type="EMBL" id="OWZ03291.1"/>
    </source>
</evidence>
<accession>A0A225VCQ0</accession>
<evidence type="ECO:0000313" key="2">
    <source>
        <dbReference type="Proteomes" id="UP000198211"/>
    </source>
</evidence>
<keyword evidence="2" id="KW-1185">Reference proteome</keyword>
<dbReference type="OrthoDB" id="121299at2759"/>
<proteinExistence type="predicted"/>
<gene>
    <name evidence="1" type="ORF">PHMEG_00025006</name>
</gene>
<reference evidence="2" key="1">
    <citation type="submission" date="2017-03" db="EMBL/GenBank/DDBJ databases">
        <title>Phytopthora megakarya and P. palmivora, two closely related causual agents of cacao black pod achieved similar genome size and gene model numbers by different mechanisms.</title>
        <authorList>
            <person name="Ali S."/>
            <person name="Shao J."/>
            <person name="Larry D.J."/>
            <person name="Kronmiller B."/>
            <person name="Shen D."/>
            <person name="Strem M.D."/>
            <person name="Melnick R.L."/>
            <person name="Guiltinan M.J."/>
            <person name="Tyler B.M."/>
            <person name="Meinhardt L.W."/>
            <person name="Bailey B.A."/>
        </authorList>
    </citation>
    <scope>NUCLEOTIDE SEQUENCE [LARGE SCALE GENOMIC DNA]</scope>
    <source>
        <strain evidence="2">zdho120</strain>
    </source>
</reference>
<dbReference type="Proteomes" id="UP000198211">
    <property type="component" value="Unassembled WGS sequence"/>
</dbReference>
<dbReference type="AlphaFoldDB" id="A0A225VCQ0"/>
<comment type="caution">
    <text evidence="1">The sequence shown here is derived from an EMBL/GenBank/DDBJ whole genome shotgun (WGS) entry which is preliminary data.</text>
</comment>
<sequence>MTTVPITSAVILSPFMTDISHASLYVDAITARCAITGEDASRALVSVKNSIDSHLLEMLCKFDWSTTVEAVSEQQIVAEIDKIVNNIKNGDIDEVDSLFEAKLRMNL</sequence>
<dbReference type="EMBL" id="NBNE01005608">
    <property type="protein sequence ID" value="OWZ03291.1"/>
    <property type="molecule type" value="Genomic_DNA"/>
</dbReference>